<dbReference type="AlphaFoldDB" id="A0A1E5FS61"/>
<accession>A0A1E5FS61</accession>
<evidence type="ECO:0000313" key="6">
    <source>
        <dbReference type="Proteomes" id="UP000094802"/>
    </source>
</evidence>
<dbReference type="Proteomes" id="UP000094802">
    <property type="component" value="Unassembled WGS sequence"/>
</dbReference>
<dbReference type="InterPro" id="IPR036286">
    <property type="entry name" value="LexA/Signal_pep-like_sf"/>
</dbReference>
<dbReference type="GO" id="GO:0003677">
    <property type="term" value="F:DNA binding"/>
    <property type="evidence" value="ECO:0007669"/>
    <property type="project" value="UniProtKB-KW"/>
</dbReference>
<dbReference type="InterPro" id="IPR015927">
    <property type="entry name" value="Peptidase_S24_S26A/B/C"/>
</dbReference>
<dbReference type="EMBL" id="AJZD02000162">
    <property type="protein sequence ID" value="OEF93335.1"/>
    <property type="molecule type" value="Genomic_DNA"/>
</dbReference>
<evidence type="ECO:0000313" key="5">
    <source>
        <dbReference type="EMBL" id="OEF93335.1"/>
    </source>
</evidence>
<sequence>MRFSDRLKTQRKLKGLTQESIAQCLSLTKVSISRWERGHSVPSGDVLNTLATILEVDAEWLLTGNNNECEGVALVDFYKDVYASAGNGSSNENEVTEQYPLSVNIVNNEGANNLCCIRVTGKSMMPVLSDGSIVALNTQKKTIRDGMMYVIRQRDLLRVKILIETPEKIIIRSYNHEFKDEFIIRSSENADDLVIIGQVVWHSSYLGKLKVNKNIFDE</sequence>
<evidence type="ECO:0000256" key="2">
    <source>
        <dbReference type="ARBA" id="ARBA00023125"/>
    </source>
</evidence>
<comment type="caution">
    <text evidence="5">The sequence shown here is derived from an EMBL/GenBank/DDBJ whole genome shotgun (WGS) entry which is preliminary data.</text>
</comment>
<dbReference type="InterPro" id="IPR001387">
    <property type="entry name" value="Cro/C1-type_HTH"/>
</dbReference>
<keyword evidence="1" id="KW-0805">Transcription regulation</keyword>
<dbReference type="PANTHER" id="PTHR40661">
    <property type="match status" value="1"/>
</dbReference>
<name>A0A1E5FS61_VIBSP</name>
<protein>
    <submittedName>
        <fullName evidence="5">Phage repressor protein</fullName>
    </submittedName>
</protein>
<proteinExistence type="predicted"/>
<keyword evidence="3" id="KW-0804">Transcription</keyword>
<evidence type="ECO:0000256" key="1">
    <source>
        <dbReference type="ARBA" id="ARBA00023015"/>
    </source>
</evidence>
<keyword evidence="2" id="KW-0238">DNA-binding</keyword>
<dbReference type="PROSITE" id="PS50943">
    <property type="entry name" value="HTH_CROC1"/>
    <property type="match status" value="1"/>
</dbReference>
<dbReference type="Pfam" id="PF00717">
    <property type="entry name" value="Peptidase_S24"/>
    <property type="match status" value="1"/>
</dbReference>
<dbReference type="RefSeq" id="WP_019821765.1">
    <property type="nucleotide sequence ID" value="NZ_AJZD02000162.1"/>
</dbReference>
<dbReference type="SUPFAM" id="SSF51306">
    <property type="entry name" value="LexA/Signal peptidase"/>
    <property type="match status" value="1"/>
</dbReference>
<dbReference type="CDD" id="cd06529">
    <property type="entry name" value="S24_LexA-like"/>
    <property type="match status" value="1"/>
</dbReference>
<dbReference type="InterPro" id="IPR039418">
    <property type="entry name" value="LexA-like"/>
</dbReference>
<organism evidence="5 6">
    <name type="scientific">Vibrio splendidus 12E03</name>
    <dbReference type="NCBI Taxonomy" id="1191305"/>
    <lineage>
        <taxon>Bacteria</taxon>
        <taxon>Pseudomonadati</taxon>
        <taxon>Pseudomonadota</taxon>
        <taxon>Gammaproteobacteria</taxon>
        <taxon>Vibrionales</taxon>
        <taxon>Vibrionaceae</taxon>
        <taxon>Vibrio</taxon>
    </lineage>
</organism>
<dbReference type="Gene3D" id="2.10.109.10">
    <property type="entry name" value="Umud Fragment, subunit A"/>
    <property type="match status" value="1"/>
</dbReference>
<feature type="domain" description="HTH cro/C1-type" evidence="4">
    <location>
        <begin position="7"/>
        <end position="61"/>
    </location>
</feature>
<evidence type="ECO:0000256" key="3">
    <source>
        <dbReference type="ARBA" id="ARBA00023163"/>
    </source>
</evidence>
<dbReference type="OrthoDB" id="8613261at2"/>
<dbReference type="SMART" id="SM00530">
    <property type="entry name" value="HTH_XRE"/>
    <property type="match status" value="1"/>
</dbReference>
<dbReference type="Pfam" id="PF01381">
    <property type="entry name" value="HTH_3"/>
    <property type="match status" value="1"/>
</dbReference>
<dbReference type="SUPFAM" id="SSF47413">
    <property type="entry name" value="lambda repressor-like DNA-binding domains"/>
    <property type="match status" value="1"/>
</dbReference>
<dbReference type="Gene3D" id="1.10.260.40">
    <property type="entry name" value="lambda repressor-like DNA-binding domains"/>
    <property type="match status" value="1"/>
</dbReference>
<evidence type="ECO:0000259" key="4">
    <source>
        <dbReference type="PROSITE" id="PS50943"/>
    </source>
</evidence>
<dbReference type="CDD" id="cd00093">
    <property type="entry name" value="HTH_XRE"/>
    <property type="match status" value="1"/>
</dbReference>
<dbReference type="PANTHER" id="PTHR40661:SF2">
    <property type="entry name" value="HTH-TYPE TRANSCRIPTIONAL REGULATOR PRTR"/>
    <property type="match status" value="1"/>
</dbReference>
<gene>
    <name evidence="5" type="ORF">A142_21390</name>
</gene>
<dbReference type="InterPro" id="IPR010982">
    <property type="entry name" value="Lambda_DNA-bd_dom_sf"/>
</dbReference>
<reference evidence="5 6" key="1">
    <citation type="journal article" date="2012" name="Science">
        <title>Ecological populations of bacteria act as socially cohesive units of antibiotic production and resistance.</title>
        <authorList>
            <person name="Cordero O.X."/>
            <person name="Wildschutte H."/>
            <person name="Kirkup B."/>
            <person name="Proehl S."/>
            <person name="Ngo L."/>
            <person name="Hussain F."/>
            <person name="Le Roux F."/>
            <person name="Mincer T."/>
            <person name="Polz M.F."/>
        </authorList>
    </citation>
    <scope>NUCLEOTIDE SEQUENCE [LARGE SCALE GENOMIC DNA]</scope>
    <source>
        <strain evidence="5 6">12E03</strain>
    </source>
</reference>